<dbReference type="Proteomes" id="UP000281553">
    <property type="component" value="Unassembled WGS sequence"/>
</dbReference>
<gene>
    <name evidence="1" type="ORF">DILT_LOCUS10806</name>
</gene>
<proteinExistence type="predicted"/>
<accession>A0A3P7LD85</accession>
<reference evidence="1 2" key="1">
    <citation type="submission" date="2018-11" db="EMBL/GenBank/DDBJ databases">
        <authorList>
            <consortium name="Pathogen Informatics"/>
        </authorList>
    </citation>
    <scope>NUCLEOTIDE SEQUENCE [LARGE SCALE GENOMIC DNA]</scope>
</reference>
<protein>
    <submittedName>
        <fullName evidence="1">Uncharacterized protein</fullName>
    </submittedName>
</protein>
<evidence type="ECO:0000313" key="2">
    <source>
        <dbReference type="Proteomes" id="UP000281553"/>
    </source>
</evidence>
<dbReference type="AlphaFoldDB" id="A0A3P7LD85"/>
<dbReference type="EMBL" id="UYRU01061001">
    <property type="protein sequence ID" value="VDN14975.1"/>
    <property type="molecule type" value="Genomic_DNA"/>
</dbReference>
<organism evidence="1 2">
    <name type="scientific">Dibothriocephalus latus</name>
    <name type="common">Fish tapeworm</name>
    <name type="synonym">Diphyllobothrium latum</name>
    <dbReference type="NCBI Taxonomy" id="60516"/>
    <lineage>
        <taxon>Eukaryota</taxon>
        <taxon>Metazoa</taxon>
        <taxon>Spiralia</taxon>
        <taxon>Lophotrochozoa</taxon>
        <taxon>Platyhelminthes</taxon>
        <taxon>Cestoda</taxon>
        <taxon>Eucestoda</taxon>
        <taxon>Diphyllobothriidea</taxon>
        <taxon>Diphyllobothriidae</taxon>
        <taxon>Dibothriocephalus</taxon>
    </lineage>
</organism>
<keyword evidence="2" id="KW-1185">Reference proteome</keyword>
<name>A0A3P7LD85_DIBLA</name>
<sequence>MRSFIDTSLAEGTYSLTGLDGQILLSNATEMEVRSYLKEHFALDYARAHASTAPSTSTTASTSAYVF</sequence>
<dbReference type="OrthoDB" id="59470at2759"/>
<evidence type="ECO:0000313" key="1">
    <source>
        <dbReference type="EMBL" id="VDN14975.1"/>
    </source>
</evidence>